<organism evidence="3 4">
    <name type="scientific">Corynespora cassiicola Philippines</name>
    <dbReference type="NCBI Taxonomy" id="1448308"/>
    <lineage>
        <taxon>Eukaryota</taxon>
        <taxon>Fungi</taxon>
        <taxon>Dikarya</taxon>
        <taxon>Ascomycota</taxon>
        <taxon>Pezizomycotina</taxon>
        <taxon>Dothideomycetes</taxon>
        <taxon>Pleosporomycetidae</taxon>
        <taxon>Pleosporales</taxon>
        <taxon>Corynesporascaceae</taxon>
        <taxon>Corynespora</taxon>
    </lineage>
</organism>
<feature type="transmembrane region" description="Helical" evidence="2">
    <location>
        <begin position="236"/>
        <end position="262"/>
    </location>
</feature>
<accession>A0A2T2P7F8</accession>
<evidence type="ECO:0000256" key="2">
    <source>
        <dbReference type="SAM" id="Phobius"/>
    </source>
</evidence>
<reference evidence="3 4" key="1">
    <citation type="journal article" date="2018" name="Front. Microbiol.">
        <title>Genome-Wide Analysis of Corynespora cassiicola Leaf Fall Disease Putative Effectors.</title>
        <authorList>
            <person name="Lopez D."/>
            <person name="Ribeiro S."/>
            <person name="Label P."/>
            <person name="Fumanal B."/>
            <person name="Venisse J.S."/>
            <person name="Kohler A."/>
            <person name="de Oliveira R.R."/>
            <person name="Labutti K."/>
            <person name="Lipzen A."/>
            <person name="Lail K."/>
            <person name="Bauer D."/>
            <person name="Ohm R.A."/>
            <person name="Barry K.W."/>
            <person name="Spatafora J."/>
            <person name="Grigoriev I.V."/>
            <person name="Martin F.M."/>
            <person name="Pujade-Renaud V."/>
        </authorList>
    </citation>
    <scope>NUCLEOTIDE SEQUENCE [LARGE SCALE GENOMIC DNA]</scope>
    <source>
        <strain evidence="3 4">Philippines</strain>
    </source>
</reference>
<protein>
    <recommendedName>
        <fullName evidence="5">RGS domain-containing protein</fullName>
    </recommendedName>
</protein>
<keyword evidence="2" id="KW-0472">Membrane</keyword>
<feature type="transmembrane region" description="Helical" evidence="2">
    <location>
        <begin position="154"/>
        <end position="174"/>
    </location>
</feature>
<feature type="region of interest" description="Disordered" evidence="1">
    <location>
        <begin position="480"/>
        <end position="501"/>
    </location>
</feature>
<dbReference type="InterPro" id="IPR036305">
    <property type="entry name" value="RGS_sf"/>
</dbReference>
<gene>
    <name evidence="3" type="ORF">BS50DRAFT_483289</name>
</gene>
<dbReference type="Proteomes" id="UP000240883">
    <property type="component" value="Unassembled WGS sequence"/>
</dbReference>
<keyword evidence="2" id="KW-0812">Transmembrane</keyword>
<feature type="transmembrane region" description="Helical" evidence="2">
    <location>
        <begin position="274"/>
        <end position="293"/>
    </location>
</feature>
<keyword evidence="2" id="KW-1133">Transmembrane helix</keyword>
<dbReference type="AlphaFoldDB" id="A0A2T2P7F8"/>
<evidence type="ECO:0000313" key="4">
    <source>
        <dbReference type="Proteomes" id="UP000240883"/>
    </source>
</evidence>
<dbReference type="Gene3D" id="1.10.167.10">
    <property type="entry name" value="Regulator of G-protein Signalling 4, domain 2"/>
    <property type="match status" value="1"/>
</dbReference>
<sequence length="593" mass="67037">MTQLKMDRLGWTYMGLGIAWTVALFGAMLFLHVHRHLPCLRIRRLPLVFVGVLSIHVYGFLCLIGYCLSPILSCTAEFWVMSIFLPFGLAVFHAANSQFLHIASRQKQYAHMSSLKDHKPIEVDEEEARRLANSRWKRITKGVERADKIDRMMAFIVVGLVVQLALTLLVYFGAKKFHPSYGLWEWEVTGTNTEVRMKCSKGWEWWLSIVWQFFWAWIYAPYLLWKSRGIRDVHGWRLQTICCCLAGLPPSPLWLVALYVPAMAPVNAYLVPPFYFTISIFFIEVFTIAFPIIQVFKAQSLRQETLEAIASWERRQQLHQFNTNSDSTIVQSEADSLKSGAYSGTLTIKSGEKSPVIRASFDSQKSDMFTMAALENALRTNADPLLQFAALKDFSGENVSFLTHVAEWRRAWFSPKSSTTDHRHKQFVGAVRIYASFVSLEFSDFPINISSREMKHLHQVFESCATMLMRSGSISSADSATPFESYSPDEVPADSSSTSDLKSGVNLDTLGRANLQSVSHMITVGKDEALADVKVPDAFSEMIFNAAESEIKYLVLTNTWPKFVNSSCATSNMGKDDKGEQANWFARNALCSA</sequence>
<name>A0A2T2P7F8_CORCC</name>
<dbReference type="EMBL" id="KZ678129">
    <property type="protein sequence ID" value="PSN73486.1"/>
    <property type="molecule type" value="Genomic_DNA"/>
</dbReference>
<evidence type="ECO:0000313" key="3">
    <source>
        <dbReference type="EMBL" id="PSN73486.1"/>
    </source>
</evidence>
<feature type="transmembrane region" description="Helical" evidence="2">
    <location>
        <begin position="78"/>
        <end position="95"/>
    </location>
</feature>
<dbReference type="SUPFAM" id="SSF48097">
    <property type="entry name" value="Regulator of G-protein signaling, RGS"/>
    <property type="match status" value="1"/>
</dbReference>
<evidence type="ECO:0008006" key="5">
    <source>
        <dbReference type="Google" id="ProtNLM"/>
    </source>
</evidence>
<dbReference type="STRING" id="1448308.A0A2T2P7F8"/>
<feature type="transmembrane region" description="Helical" evidence="2">
    <location>
        <begin position="12"/>
        <end position="33"/>
    </location>
</feature>
<feature type="transmembrane region" description="Helical" evidence="2">
    <location>
        <begin position="45"/>
        <end position="66"/>
    </location>
</feature>
<proteinExistence type="predicted"/>
<evidence type="ECO:0000256" key="1">
    <source>
        <dbReference type="SAM" id="MobiDB-lite"/>
    </source>
</evidence>
<dbReference type="InterPro" id="IPR044926">
    <property type="entry name" value="RGS_subdomain_2"/>
</dbReference>
<feature type="transmembrane region" description="Helical" evidence="2">
    <location>
        <begin position="205"/>
        <end position="224"/>
    </location>
</feature>
<dbReference type="OrthoDB" id="5313079at2759"/>
<keyword evidence="4" id="KW-1185">Reference proteome</keyword>